<proteinExistence type="predicted"/>
<keyword evidence="2" id="KW-1185">Reference proteome</keyword>
<comment type="caution">
    <text evidence="1">The sequence shown here is derived from an EMBL/GenBank/DDBJ whole genome shotgun (WGS) entry which is preliminary data.</text>
</comment>
<reference evidence="1" key="1">
    <citation type="submission" date="2021-01" db="EMBL/GenBank/DDBJ databases">
        <title>Whole genome shotgun sequence of Virgisporangium aurantiacum NBRC 16421.</title>
        <authorList>
            <person name="Komaki H."/>
            <person name="Tamura T."/>
        </authorList>
    </citation>
    <scope>NUCLEOTIDE SEQUENCE</scope>
    <source>
        <strain evidence="1">NBRC 16421</strain>
    </source>
</reference>
<gene>
    <name evidence="1" type="ORF">Vau01_009640</name>
</gene>
<dbReference type="RefSeq" id="WP_203987622.1">
    <property type="nucleotide sequence ID" value="NZ_BOPG01000006.1"/>
</dbReference>
<protein>
    <submittedName>
        <fullName evidence="1">Uncharacterized protein</fullName>
    </submittedName>
</protein>
<organism evidence="1 2">
    <name type="scientific">Virgisporangium aurantiacum</name>
    <dbReference type="NCBI Taxonomy" id="175570"/>
    <lineage>
        <taxon>Bacteria</taxon>
        <taxon>Bacillati</taxon>
        <taxon>Actinomycetota</taxon>
        <taxon>Actinomycetes</taxon>
        <taxon>Micromonosporales</taxon>
        <taxon>Micromonosporaceae</taxon>
        <taxon>Virgisporangium</taxon>
    </lineage>
</organism>
<accession>A0A8J3YZB8</accession>
<evidence type="ECO:0000313" key="1">
    <source>
        <dbReference type="EMBL" id="GIJ53448.1"/>
    </source>
</evidence>
<evidence type="ECO:0000313" key="2">
    <source>
        <dbReference type="Proteomes" id="UP000612585"/>
    </source>
</evidence>
<name>A0A8J3YZB8_9ACTN</name>
<dbReference type="AlphaFoldDB" id="A0A8J3YZB8"/>
<sequence length="229" mass="25541">MTIELPARADLAQLRGQAKDLRRAVVGGNPAALKRIEALDRRPEDFTLRDAQLIVAREYGFAGWHDLMTEVGKKQVAERDLHRWFGVHLNNDTWDLLEQIGPHSPLVDRERLLYAAYASTYHWLEAGNTANHARGEHLIASVAVRIGEGGIALKHARRCAQLVDENPDVIADWDRPLAAEVMARALAATGDGAAARTYWQRAKDLTAEVAEEGDRKAVLDLMETEPDWP</sequence>
<dbReference type="EMBL" id="BOPG01000006">
    <property type="protein sequence ID" value="GIJ53448.1"/>
    <property type="molecule type" value="Genomic_DNA"/>
</dbReference>
<dbReference type="Proteomes" id="UP000612585">
    <property type="component" value="Unassembled WGS sequence"/>
</dbReference>